<evidence type="ECO:0000313" key="1">
    <source>
        <dbReference type="EMBL" id="KXS31725.1"/>
    </source>
</evidence>
<proteinExistence type="predicted"/>
<protein>
    <recommendedName>
        <fullName evidence="3">DUF2782 domain-containing protein</fullName>
    </recommendedName>
</protein>
<evidence type="ECO:0008006" key="3">
    <source>
        <dbReference type="Google" id="ProtNLM"/>
    </source>
</evidence>
<evidence type="ECO:0000313" key="2">
    <source>
        <dbReference type="Proteomes" id="UP000070578"/>
    </source>
</evidence>
<accession>A0A139BSM2</accession>
<dbReference type="EMBL" id="LSLI01000059">
    <property type="protein sequence ID" value="KXS31725.1"/>
    <property type="molecule type" value="Genomic_DNA"/>
</dbReference>
<dbReference type="AlphaFoldDB" id="A0A139BSM2"/>
<name>A0A139BSM2_9PROT</name>
<reference evidence="1 2" key="2">
    <citation type="submission" date="2016-03" db="EMBL/GenBank/DDBJ databases">
        <title>New uncultured bacterium of the family Gallionellaceae from acid mine drainage: description and reconstruction of genome based on metagenomic analysis of microbial community.</title>
        <authorList>
            <person name="Kadnikov V."/>
            <person name="Ivasenko D."/>
            <person name="Beletsky A."/>
            <person name="Mardanov A."/>
            <person name="Danilova E."/>
            <person name="Pimenov N."/>
            <person name="Karnachuk O."/>
            <person name="Ravin N."/>
        </authorList>
    </citation>
    <scope>NUCLEOTIDE SEQUENCE [LARGE SCALE GENOMIC DNA]</scope>
    <source>
        <strain evidence="1">ShG14-8</strain>
    </source>
</reference>
<organism evidence="1 2">
    <name type="scientific">Candidatus Gallionella acididurans</name>
    <dbReference type="NCBI Taxonomy" id="1796491"/>
    <lineage>
        <taxon>Bacteria</taxon>
        <taxon>Pseudomonadati</taxon>
        <taxon>Pseudomonadota</taxon>
        <taxon>Betaproteobacteria</taxon>
        <taxon>Nitrosomonadales</taxon>
        <taxon>Gallionellaceae</taxon>
        <taxon>Gallionella</taxon>
    </lineage>
</organism>
<dbReference type="Proteomes" id="UP000070578">
    <property type="component" value="Unassembled WGS sequence"/>
</dbReference>
<reference evidence="1 2" key="1">
    <citation type="submission" date="2016-02" db="EMBL/GenBank/DDBJ databases">
        <authorList>
            <person name="Wen L."/>
            <person name="He K."/>
            <person name="Yang H."/>
        </authorList>
    </citation>
    <scope>NUCLEOTIDE SEQUENCE [LARGE SCALE GENOMIC DNA]</scope>
    <source>
        <strain evidence="1">ShG14-8</strain>
    </source>
</reference>
<dbReference type="Pfam" id="PF11191">
    <property type="entry name" value="DUF2782"/>
    <property type="match status" value="1"/>
</dbReference>
<dbReference type="InterPro" id="IPR021357">
    <property type="entry name" value="DUF2782"/>
</dbReference>
<gene>
    <name evidence="1" type="ORF">AWT59_2140</name>
</gene>
<comment type="caution">
    <text evidence="1">The sequence shown here is derived from an EMBL/GenBank/DDBJ whole genome shotgun (WGS) entry which is preliminary data.</text>
</comment>
<dbReference type="Gene3D" id="2.20.130.30">
    <property type="entry name" value="Protein of unknown function DUF2782"/>
    <property type="match status" value="1"/>
</dbReference>
<sequence length="74" mass="8507">MDSGDENAPEVTIIKKTDQIVEEYRLGGKLYMIKITPKIGSPYYLVDDMGDGKFTRMEGLNAGFRPPRWVIHRF</sequence>